<comment type="caution">
    <text evidence="1">The sequence shown here is derived from an EMBL/GenBank/DDBJ whole genome shotgun (WGS) entry which is preliminary data.</text>
</comment>
<keyword evidence="2" id="KW-1185">Reference proteome</keyword>
<reference evidence="1 2" key="1">
    <citation type="submission" date="2020-01" db="EMBL/GenBank/DDBJ databases">
        <authorList>
            <person name="Gupta K D."/>
        </authorList>
    </citation>
    <scope>NUCLEOTIDE SEQUENCE [LARGE SCALE GENOMIC DNA]</scope>
</reference>
<sequence length="202" mass="22980">MSSSEPESDVVRTATHVYSAVEIFVLWSNSMGIQGHISLSALRRLEEMANRNLLEKINEKHAVDLRTNLLPQPGLLLDMDSPLPQMTLFLREDVLARTLSYEIDLAKYRLARVRAGHADPGRPPYEKVFPTLDLKDRLSVGPTTDHRVHYVGRDPIFRELVVYENTAVHPTFFATYSTASCLYAASYCIFHPTCLSGWLWLF</sequence>
<evidence type="ECO:0000313" key="2">
    <source>
        <dbReference type="Proteomes" id="UP000467700"/>
    </source>
</evidence>
<dbReference type="OrthoDB" id="3067563at2759"/>
<dbReference type="EMBL" id="CACVBS010000002">
    <property type="protein sequence ID" value="CAA7258788.1"/>
    <property type="molecule type" value="Genomic_DNA"/>
</dbReference>
<gene>
    <name evidence="1" type="ORF">AAE3_LOCUS884</name>
</gene>
<organism evidence="1 2">
    <name type="scientific">Cyclocybe aegerita</name>
    <name type="common">Black poplar mushroom</name>
    <name type="synonym">Agrocybe aegerita</name>
    <dbReference type="NCBI Taxonomy" id="1973307"/>
    <lineage>
        <taxon>Eukaryota</taxon>
        <taxon>Fungi</taxon>
        <taxon>Dikarya</taxon>
        <taxon>Basidiomycota</taxon>
        <taxon>Agaricomycotina</taxon>
        <taxon>Agaricomycetes</taxon>
        <taxon>Agaricomycetidae</taxon>
        <taxon>Agaricales</taxon>
        <taxon>Agaricineae</taxon>
        <taxon>Bolbitiaceae</taxon>
        <taxon>Cyclocybe</taxon>
    </lineage>
</organism>
<dbReference type="AlphaFoldDB" id="A0A8S0WUM1"/>
<evidence type="ECO:0000313" key="1">
    <source>
        <dbReference type="EMBL" id="CAA7258788.1"/>
    </source>
</evidence>
<protein>
    <submittedName>
        <fullName evidence="1">Uncharacterized protein</fullName>
    </submittedName>
</protein>
<accession>A0A8S0WUM1</accession>
<proteinExistence type="predicted"/>
<name>A0A8S0WUM1_CYCAE</name>
<dbReference type="Proteomes" id="UP000467700">
    <property type="component" value="Unassembled WGS sequence"/>
</dbReference>